<feature type="compositionally biased region" description="Low complexity" evidence="1">
    <location>
        <begin position="66"/>
        <end position="77"/>
    </location>
</feature>
<feature type="region of interest" description="Disordered" evidence="1">
    <location>
        <begin position="1"/>
        <end position="26"/>
    </location>
</feature>
<organism evidence="3 4">
    <name type="scientific">Haloechinothrix salitolerans</name>
    <dbReference type="NCBI Taxonomy" id="926830"/>
    <lineage>
        <taxon>Bacteria</taxon>
        <taxon>Bacillati</taxon>
        <taxon>Actinomycetota</taxon>
        <taxon>Actinomycetes</taxon>
        <taxon>Pseudonocardiales</taxon>
        <taxon>Pseudonocardiaceae</taxon>
        <taxon>Haloechinothrix</taxon>
    </lineage>
</organism>
<evidence type="ECO:0000256" key="2">
    <source>
        <dbReference type="SAM" id="Phobius"/>
    </source>
</evidence>
<gene>
    <name evidence="3" type="ORF">ACFQGD_28990</name>
</gene>
<proteinExistence type="predicted"/>
<evidence type="ECO:0008006" key="5">
    <source>
        <dbReference type="Google" id="ProtNLM"/>
    </source>
</evidence>
<feature type="transmembrane region" description="Helical" evidence="2">
    <location>
        <begin position="31"/>
        <end position="50"/>
    </location>
</feature>
<evidence type="ECO:0000256" key="1">
    <source>
        <dbReference type="SAM" id="MobiDB-lite"/>
    </source>
</evidence>
<dbReference type="RefSeq" id="WP_345400161.1">
    <property type="nucleotide sequence ID" value="NZ_BAABLA010000097.1"/>
</dbReference>
<dbReference type="Proteomes" id="UP001596337">
    <property type="component" value="Unassembled WGS sequence"/>
</dbReference>
<feature type="compositionally biased region" description="Polar residues" evidence="1">
    <location>
        <begin position="1"/>
        <end position="13"/>
    </location>
</feature>
<keyword evidence="2" id="KW-0812">Transmembrane</keyword>
<accession>A0ABW2C748</accession>
<name>A0ABW2C748_9PSEU</name>
<sequence>MTEQPPESPTDSQAQHEQDSSSSLKKRKIPTWVWAVAGVIGLFAVIFGGGDEETAPVASDGDDQNTTTTTPSTPAKKLSTKEQITRLVSESVDEENNRGQTTIREVDVVKQANGGWGVFTEFNASENLTNNLTKSGIEKTTSEIYIALYTSKYDVRSASVAAYFPLVDKYGNEKDGVVYKSILDQSEAKKVNFAADESYLKLDILPRVWTTTLVHPDFR</sequence>
<keyword evidence="2" id="KW-0472">Membrane</keyword>
<protein>
    <recommendedName>
        <fullName evidence="5">DUF4352 domain-containing protein</fullName>
    </recommendedName>
</protein>
<evidence type="ECO:0000313" key="4">
    <source>
        <dbReference type="Proteomes" id="UP001596337"/>
    </source>
</evidence>
<dbReference type="EMBL" id="JBHSXX010000001">
    <property type="protein sequence ID" value="MFC6871166.1"/>
    <property type="molecule type" value="Genomic_DNA"/>
</dbReference>
<evidence type="ECO:0000313" key="3">
    <source>
        <dbReference type="EMBL" id="MFC6871166.1"/>
    </source>
</evidence>
<feature type="region of interest" description="Disordered" evidence="1">
    <location>
        <begin position="54"/>
        <end position="79"/>
    </location>
</feature>
<keyword evidence="2" id="KW-1133">Transmembrane helix</keyword>
<comment type="caution">
    <text evidence="3">The sequence shown here is derived from an EMBL/GenBank/DDBJ whole genome shotgun (WGS) entry which is preliminary data.</text>
</comment>
<keyword evidence="4" id="KW-1185">Reference proteome</keyword>
<reference evidence="4" key="1">
    <citation type="journal article" date="2019" name="Int. J. Syst. Evol. Microbiol.">
        <title>The Global Catalogue of Microorganisms (GCM) 10K type strain sequencing project: providing services to taxonomists for standard genome sequencing and annotation.</title>
        <authorList>
            <consortium name="The Broad Institute Genomics Platform"/>
            <consortium name="The Broad Institute Genome Sequencing Center for Infectious Disease"/>
            <person name="Wu L."/>
            <person name="Ma J."/>
        </authorList>
    </citation>
    <scope>NUCLEOTIDE SEQUENCE [LARGE SCALE GENOMIC DNA]</scope>
    <source>
        <strain evidence="4">KCTC 32255</strain>
    </source>
</reference>